<dbReference type="GO" id="GO:0003824">
    <property type="term" value="F:catalytic activity"/>
    <property type="evidence" value="ECO:0007669"/>
    <property type="project" value="InterPro"/>
</dbReference>
<dbReference type="SUPFAM" id="SSF52402">
    <property type="entry name" value="Adenine nucleotide alpha hydrolases-like"/>
    <property type="match status" value="1"/>
</dbReference>
<accession>A0A9D1P8X3</accession>
<dbReference type="AlphaFoldDB" id="A0A9D1P8X3"/>
<name>A0A9D1P8X3_9FIRM</name>
<dbReference type="Pfam" id="PF11922">
    <property type="entry name" value="DUF3440"/>
    <property type="match status" value="1"/>
</dbReference>
<dbReference type="Proteomes" id="UP000886884">
    <property type="component" value="Unassembled WGS sequence"/>
</dbReference>
<dbReference type="Pfam" id="PF01507">
    <property type="entry name" value="PAPS_reduct"/>
    <property type="match status" value="1"/>
</dbReference>
<dbReference type="InterPro" id="IPR014729">
    <property type="entry name" value="Rossmann-like_a/b/a_fold"/>
</dbReference>
<evidence type="ECO:0000259" key="1">
    <source>
        <dbReference type="Pfam" id="PF01507"/>
    </source>
</evidence>
<dbReference type="EMBL" id="DVOT01000217">
    <property type="protein sequence ID" value="HIV28680.1"/>
    <property type="molecule type" value="Genomic_DNA"/>
</dbReference>
<dbReference type="PANTHER" id="PTHR30083">
    <property type="entry name" value="TRANSCRIPTIONAL REGULATOR-RELATED"/>
    <property type="match status" value="1"/>
</dbReference>
<dbReference type="GO" id="GO:0071453">
    <property type="term" value="P:cellular response to oxygen levels"/>
    <property type="evidence" value="ECO:0007669"/>
    <property type="project" value="TreeGrafter"/>
</dbReference>
<reference evidence="2" key="2">
    <citation type="journal article" date="2021" name="PeerJ">
        <title>Extensive microbial diversity within the chicken gut microbiome revealed by metagenomics and culture.</title>
        <authorList>
            <person name="Gilroy R."/>
            <person name="Ravi A."/>
            <person name="Getino M."/>
            <person name="Pursley I."/>
            <person name="Horton D.L."/>
            <person name="Alikhan N.F."/>
            <person name="Baker D."/>
            <person name="Gharbi K."/>
            <person name="Hall N."/>
            <person name="Watson M."/>
            <person name="Adriaenssens E.M."/>
            <person name="Foster-Nyarko E."/>
            <person name="Jarju S."/>
            <person name="Secka A."/>
            <person name="Antonio M."/>
            <person name="Oren A."/>
            <person name="Chaudhuri R.R."/>
            <person name="La Ragione R."/>
            <person name="Hildebrand F."/>
            <person name="Pallen M.J."/>
        </authorList>
    </citation>
    <scope>NUCLEOTIDE SEQUENCE</scope>
    <source>
        <strain evidence="2">CHK183-6373</strain>
    </source>
</reference>
<evidence type="ECO:0000313" key="3">
    <source>
        <dbReference type="Proteomes" id="UP000886884"/>
    </source>
</evidence>
<sequence>MEKVKTLGKVYLEKDVLTAAKERLAWIFAHFEAVYLAASGGKDSSVMVQLADLVARPLGRRFDVLYIDMEAQYAHTIAHIQELKTLPSIDRFYHVALPLALRNAVSTLQPKWICWDEDERDLWVREMPEDAICAANCPWEWFHKGMEFEEFVKEFAIWYHQEKGVPIACGIGIRADESLNRFSTIAFAQRKTELCGLHWTTRIADGVYNFYPIYDWRCEDIWGAVSQLNFKYNEIYELMYKNGLSIYQQRLCQPYGDDQRNGLDQFRALEPETWNRVLNRVNGVNFGNIYCRTSALGNLRTSKPDFMNWEEYTVYLLESIGLYNRDLMLHYYRKIKKFIHWYEKTEQLDPRNIPDTADRSLESQKKAISWRRVARALEKNDFYMKRLSFAQTKSDEAKLRAFIGRWKNFLTREEAQGDKDLMRFLDRYEVMEKEDAHVRRADES</sequence>
<dbReference type="InterPro" id="IPR021845">
    <property type="entry name" value="DUF3440"/>
</dbReference>
<protein>
    <submittedName>
        <fullName evidence="2">DUF3440 domain-containing protein</fullName>
    </submittedName>
</protein>
<organism evidence="2 3">
    <name type="scientific">Candidatus Ornithocaccomicrobium faecavium</name>
    <dbReference type="NCBI Taxonomy" id="2840890"/>
    <lineage>
        <taxon>Bacteria</taxon>
        <taxon>Bacillati</taxon>
        <taxon>Bacillota</taxon>
        <taxon>Clostridia</taxon>
        <taxon>Candidatus Ornithocaccomicrobium</taxon>
    </lineage>
</organism>
<gene>
    <name evidence="2" type="ORF">IAA64_11950</name>
</gene>
<proteinExistence type="predicted"/>
<comment type="caution">
    <text evidence="2">The sequence shown here is derived from an EMBL/GenBank/DDBJ whole genome shotgun (WGS) entry which is preliminary data.</text>
</comment>
<dbReference type="CDD" id="cd23947">
    <property type="entry name" value="PAPS_reductase-like_YbdN"/>
    <property type="match status" value="1"/>
</dbReference>
<dbReference type="Gene3D" id="3.40.50.620">
    <property type="entry name" value="HUPs"/>
    <property type="match status" value="1"/>
</dbReference>
<dbReference type="PANTHER" id="PTHR30083:SF0">
    <property type="entry name" value="3'-PHOSPHOADENOSINE 5'-PHOSPHOSULFATE SULFOTRANSFERASE (PAPS REDUCTASE)_FAD SYNTHETASE"/>
    <property type="match status" value="1"/>
</dbReference>
<reference evidence="2" key="1">
    <citation type="submission" date="2020-10" db="EMBL/GenBank/DDBJ databases">
        <authorList>
            <person name="Gilroy R."/>
        </authorList>
    </citation>
    <scope>NUCLEOTIDE SEQUENCE</scope>
    <source>
        <strain evidence="2">CHK183-6373</strain>
    </source>
</reference>
<evidence type="ECO:0000313" key="2">
    <source>
        <dbReference type="EMBL" id="HIV28680.1"/>
    </source>
</evidence>
<feature type="domain" description="Phosphoadenosine phosphosulphate reductase" evidence="1">
    <location>
        <begin position="146"/>
        <end position="240"/>
    </location>
</feature>
<dbReference type="InterPro" id="IPR002500">
    <property type="entry name" value="PAPS_reduct_dom"/>
</dbReference>